<accession>A0ABY8B734</accession>
<evidence type="ECO:0000313" key="2">
    <source>
        <dbReference type="Proteomes" id="UP001216510"/>
    </source>
</evidence>
<dbReference type="RefSeq" id="WP_277413608.1">
    <property type="nucleotide sequence ID" value="NZ_CP119083.1"/>
</dbReference>
<gene>
    <name evidence="1" type="ORF">PX653_15180</name>
</gene>
<keyword evidence="2" id="KW-1185">Reference proteome</keyword>
<dbReference type="Proteomes" id="UP001216510">
    <property type="component" value="Chromosome"/>
</dbReference>
<sequence length="40" mass="4603">MAFEAATLQNMAEKQQIVGMQMCVRENGRKKTAVEPLFFR</sequence>
<dbReference type="EMBL" id="CP119083">
    <property type="protein sequence ID" value="WEF30816.1"/>
    <property type="molecule type" value="Genomic_DNA"/>
</dbReference>
<reference evidence="1 2" key="1">
    <citation type="submission" date="2023-02" db="EMBL/GenBank/DDBJ databases">
        <title>Gemone sequence of Telluria chitinolytica ACM 3522T.</title>
        <authorList>
            <person name="Frediansyah A."/>
            <person name="Miess H."/>
            <person name="Gross H."/>
        </authorList>
    </citation>
    <scope>NUCLEOTIDE SEQUENCE [LARGE SCALE GENOMIC DNA]</scope>
    <source>
        <strain evidence="1 2">ACM 3522</strain>
    </source>
</reference>
<proteinExistence type="predicted"/>
<evidence type="ECO:0000313" key="1">
    <source>
        <dbReference type="EMBL" id="WEF30816.1"/>
    </source>
</evidence>
<protein>
    <submittedName>
        <fullName evidence="1">Uncharacterized protein</fullName>
    </submittedName>
</protein>
<organism evidence="1 2">
    <name type="scientific">Pseudoduganella chitinolytica</name>
    <dbReference type="NCBI Taxonomy" id="34070"/>
    <lineage>
        <taxon>Bacteria</taxon>
        <taxon>Pseudomonadati</taxon>
        <taxon>Pseudomonadota</taxon>
        <taxon>Betaproteobacteria</taxon>
        <taxon>Burkholderiales</taxon>
        <taxon>Oxalobacteraceae</taxon>
        <taxon>Telluria group</taxon>
        <taxon>Pseudoduganella</taxon>
    </lineage>
</organism>
<name>A0ABY8B734_9BURK</name>